<reference evidence="1" key="1">
    <citation type="journal article" date="2020" name="Stud. Mycol.">
        <title>101 Dothideomycetes genomes: a test case for predicting lifestyles and emergence of pathogens.</title>
        <authorList>
            <person name="Haridas S."/>
            <person name="Albert R."/>
            <person name="Binder M."/>
            <person name="Bloem J."/>
            <person name="Labutti K."/>
            <person name="Salamov A."/>
            <person name="Andreopoulos B."/>
            <person name="Baker S."/>
            <person name="Barry K."/>
            <person name="Bills G."/>
            <person name="Bluhm B."/>
            <person name="Cannon C."/>
            <person name="Castanera R."/>
            <person name="Culley D."/>
            <person name="Daum C."/>
            <person name="Ezra D."/>
            <person name="Gonzalez J."/>
            <person name="Henrissat B."/>
            <person name="Kuo A."/>
            <person name="Liang C."/>
            <person name="Lipzen A."/>
            <person name="Lutzoni F."/>
            <person name="Magnuson J."/>
            <person name="Mondo S."/>
            <person name="Nolan M."/>
            <person name="Ohm R."/>
            <person name="Pangilinan J."/>
            <person name="Park H.-J."/>
            <person name="Ramirez L."/>
            <person name="Alfaro M."/>
            <person name="Sun H."/>
            <person name="Tritt A."/>
            <person name="Yoshinaga Y."/>
            <person name="Zwiers L.-H."/>
            <person name="Turgeon B."/>
            <person name="Goodwin S."/>
            <person name="Spatafora J."/>
            <person name="Crous P."/>
            <person name="Grigoriev I."/>
        </authorList>
    </citation>
    <scope>NUCLEOTIDE SEQUENCE</scope>
    <source>
        <strain evidence="1">CBS 121167</strain>
    </source>
</reference>
<organism evidence="1 2">
    <name type="scientific">Aplosporella prunicola CBS 121167</name>
    <dbReference type="NCBI Taxonomy" id="1176127"/>
    <lineage>
        <taxon>Eukaryota</taxon>
        <taxon>Fungi</taxon>
        <taxon>Dikarya</taxon>
        <taxon>Ascomycota</taxon>
        <taxon>Pezizomycotina</taxon>
        <taxon>Dothideomycetes</taxon>
        <taxon>Dothideomycetes incertae sedis</taxon>
        <taxon>Botryosphaeriales</taxon>
        <taxon>Aplosporellaceae</taxon>
        <taxon>Aplosporella</taxon>
    </lineage>
</organism>
<gene>
    <name evidence="1" type="ORF">K452DRAFT_309919</name>
</gene>
<dbReference type="RefSeq" id="XP_033395840.1">
    <property type="nucleotide sequence ID" value="XM_033543289.1"/>
</dbReference>
<evidence type="ECO:0000313" key="1">
    <source>
        <dbReference type="EMBL" id="KAF2140127.1"/>
    </source>
</evidence>
<sequence length="166" mass="19107">MRDKGAIPWVHKHQAVPSTPRQGAEIEADDLQFPSVLRTDNTSCATKSRLTILTIIIFHELHEAEKMTRAFTAQYMTILDASVPCLRLAAANMSEQYHFRTITSDLTKPLMVPQYRYYCSTYARIRTADRIYESDHVKDCHIREVDGRFMCSKAIFYLVVISTEVD</sequence>
<dbReference type="Proteomes" id="UP000799438">
    <property type="component" value="Unassembled WGS sequence"/>
</dbReference>
<dbReference type="GeneID" id="54300786"/>
<dbReference type="EMBL" id="ML995490">
    <property type="protein sequence ID" value="KAF2140127.1"/>
    <property type="molecule type" value="Genomic_DNA"/>
</dbReference>
<protein>
    <submittedName>
        <fullName evidence="1">Uncharacterized protein</fullName>
    </submittedName>
</protein>
<keyword evidence="2" id="KW-1185">Reference proteome</keyword>
<evidence type="ECO:0000313" key="2">
    <source>
        <dbReference type="Proteomes" id="UP000799438"/>
    </source>
</evidence>
<accession>A0A6A6BB28</accession>
<name>A0A6A6BB28_9PEZI</name>
<dbReference type="AlphaFoldDB" id="A0A6A6BB28"/>
<proteinExistence type="predicted"/>